<evidence type="ECO:0000313" key="3">
    <source>
        <dbReference type="EMBL" id="OFW59360.1"/>
    </source>
</evidence>
<name>A0A1F2WRD6_9ACTN</name>
<reference evidence="3 4" key="1">
    <citation type="journal article" date="2016" name="Nat. Commun.">
        <title>Thousands of microbial genomes shed light on interconnected biogeochemical processes in an aquifer system.</title>
        <authorList>
            <person name="Anantharaman K."/>
            <person name="Brown C.T."/>
            <person name="Hug L.A."/>
            <person name="Sharon I."/>
            <person name="Castelle C.J."/>
            <person name="Probst A.J."/>
            <person name="Thomas B.C."/>
            <person name="Singh A."/>
            <person name="Wilkins M.J."/>
            <person name="Karaoz U."/>
            <person name="Brodie E.L."/>
            <person name="Williams K.H."/>
            <person name="Hubbard S.S."/>
            <person name="Banfield J.F."/>
        </authorList>
    </citation>
    <scope>NUCLEOTIDE SEQUENCE [LARGE SCALE GENOMIC DNA]</scope>
</reference>
<organism evidence="3 4">
    <name type="scientific">Candidatus Solincola sediminis</name>
    <dbReference type="NCBI Taxonomy" id="1797199"/>
    <lineage>
        <taxon>Bacteria</taxon>
        <taxon>Bacillati</taxon>
        <taxon>Actinomycetota</taxon>
        <taxon>Candidatus Geothermincolia</taxon>
        <taxon>Candidatus Geothermincolales</taxon>
        <taxon>Candidatus Geothermincolaceae</taxon>
        <taxon>Candidatus Solincola</taxon>
    </lineage>
</organism>
<sequence length="270" mass="29705">MSEKELRERTSSGNKKLDSMMDGGPLRGSVTLVIGAPGTGKTCVGLEFIARGITELDEPGLIVTFEHFPKKLLRDANSLGLDLEEMERKGMLRILFTSPEIFFEQAQAPGGLLDTMVQELGAKRILIDSISHLERLASDPVRLREIAFTFINALLRHGLTAIVTQEDRDITGDMVAAQYGISYLVDTVIVLRYVELDSKVSRALLILKQRASAHDKAIREFNITGKGLSIGDPFTDREGVLSGAPRKKEIEAFMEVFGKKSKSAVKGEVD</sequence>
<dbReference type="SUPFAM" id="SSF52540">
    <property type="entry name" value="P-loop containing nucleoside triphosphate hydrolases"/>
    <property type="match status" value="1"/>
</dbReference>
<dbReference type="PANTHER" id="PTHR42926:SF1">
    <property type="entry name" value="CIRCADIAN CLOCK OSCILLATOR PROTEIN KAIC 1"/>
    <property type="match status" value="1"/>
</dbReference>
<dbReference type="InterPro" id="IPR010624">
    <property type="entry name" value="KaiC_dom"/>
</dbReference>
<dbReference type="PROSITE" id="PS51146">
    <property type="entry name" value="KAIC"/>
    <property type="match status" value="1"/>
</dbReference>
<proteinExistence type="predicted"/>
<feature type="domain" description="KaiC" evidence="2">
    <location>
        <begin position="8"/>
        <end position="244"/>
    </location>
</feature>
<dbReference type="Pfam" id="PF06745">
    <property type="entry name" value="ATPase"/>
    <property type="match status" value="1"/>
</dbReference>
<comment type="caution">
    <text evidence="3">The sequence shown here is derived from an EMBL/GenBank/DDBJ whole genome shotgun (WGS) entry which is preliminary data.</text>
</comment>
<feature type="compositionally biased region" description="Basic and acidic residues" evidence="1">
    <location>
        <begin position="1"/>
        <end position="19"/>
    </location>
</feature>
<gene>
    <name evidence="3" type="ORF">A2Y75_11015</name>
</gene>
<dbReference type="InterPro" id="IPR014774">
    <property type="entry name" value="KaiC-like_dom"/>
</dbReference>
<evidence type="ECO:0000259" key="2">
    <source>
        <dbReference type="PROSITE" id="PS51146"/>
    </source>
</evidence>
<dbReference type="STRING" id="1797197.A2Y75_11015"/>
<dbReference type="InterPro" id="IPR027417">
    <property type="entry name" value="P-loop_NTPase"/>
</dbReference>
<dbReference type="InterPro" id="IPR051347">
    <property type="entry name" value="Circadian_clock_KaiC-rel"/>
</dbReference>
<dbReference type="Proteomes" id="UP000177876">
    <property type="component" value="Unassembled WGS sequence"/>
</dbReference>
<dbReference type="GO" id="GO:0005524">
    <property type="term" value="F:ATP binding"/>
    <property type="evidence" value="ECO:0007669"/>
    <property type="project" value="InterPro"/>
</dbReference>
<dbReference type="PANTHER" id="PTHR42926">
    <property type="match status" value="1"/>
</dbReference>
<accession>A0A1F2WRD6</accession>
<dbReference type="AlphaFoldDB" id="A0A1F2WRD6"/>
<evidence type="ECO:0000256" key="1">
    <source>
        <dbReference type="SAM" id="MobiDB-lite"/>
    </source>
</evidence>
<evidence type="ECO:0000313" key="4">
    <source>
        <dbReference type="Proteomes" id="UP000177876"/>
    </source>
</evidence>
<protein>
    <recommendedName>
        <fullName evidence="2">KaiC domain-containing protein</fullName>
    </recommendedName>
</protein>
<dbReference type="EMBL" id="MELK01000016">
    <property type="protein sequence ID" value="OFW59360.1"/>
    <property type="molecule type" value="Genomic_DNA"/>
</dbReference>
<dbReference type="Gene3D" id="3.40.50.300">
    <property type="entry name" value="P-loop containing nucleotide triphosphate hydrolases"/>
    <property type="match status" value="1"/>
</dbReference>
<feature type="region of interest" description="Disordered" evidence="1">
    <location>
        <begin position="1"/>
        <end position="23"/>
    </location>
</feature>